<dbReference type="Proteomes" id="UP000289152">
    <property type="component" value="Unassembled WGS sequence"/>
</dbReference>
<feature type="region of interest" description="Disordered" evidence="1">
    <location>
        <begin position="106"/>
        <end position="126"/>
    </location>
</feature>
<accession>A0A4Q1BDH9</accession>
<gene>
    <name evidence="2" type="ORF">M231_06481</name>
</gene>
<organism evidence="2 3">
    <name type="scientific">Tremella mesenterica</name>
    <name type="common">Jelly fungus</name>
    <dbReference type="NCBI Taxonomy" id="5217"/>
    <lineage>
        <taxon>Eukaryota</taxon>
        <taxon>Fungi</taxon>
        <taxon>Dikarya</taxon>
        <taxon>Basidiomycota</taxon>
        <taxon>Agaricomycotina</taxon>
        <taxon>Tremellomycetes</taxon>
        <taxon>Tremellales</taxon>
        <taxon>Tremellaceae</taxon>
        <taxon>Tremella</taxon>
    </lineage>
</organism>
<evidence type="ECO:0000313" key="2">
    <source>
        <dbReference type="EMBL" id="RXK36277.1"/>
    </source>
</evidence>
<sequence>MEALSVVRSKPSDISLTEYLLRLRIQIRLRLTPTHDGSNPYAHVEPDEYLSAVLRFCQFDNTNGATTSVEGGMTVMGYINNNRLSKQPSNSSPLTIYLASFSSLSSIPHSQPELQSLSSSSTSSST</sequence>
<keyword evidence="3" id="KW-1185">Reference proteome</keyword>
<protein>
    <submittedName>
        <fullName evidence="2">Uncharacterized protein</fullName>
    </submittedName>
</protein>
<dbReference type="AlphaFoldDB" id="A0A4Q1BDH9"/>
<evidence type="ECO:0000256" key="1">
    <source>
        <dbReference type="SAM" id="MobiDB-lite"/>
    </source>
</evidence>
<comment type="caution">
    <text evidence="2">The sequence shown here is derived from an EMBL/GenBank/DDBJ whole genome shotgun (WGS) entry which is preliminary data.</text>
</comment>
<feature type="compositionally biased region" description="Low complexity" evidence="1">
    <location>
        <begin position="116"/>
        <end position="126"/>
    </location>
</feature>
<dbReference type="EMBL" id="SDIL01000103">
    <property type="protein sequence ID" value="RXK36277.1"/>
    <property type="molecule type" value="Genomic_DNA"/>
</dbReference>
<proteinExistence type="predicted"/>
<dbReference type="InParanoid" id="A0A4Q1BDH9"/>
<name>A0A4Q1BDH9_TREME</name>
<evidence type="ECO:0000313" key="3">
    <source>
        <dbReference type="Proteomes" id="UP000289152"/>
    </source>
</evidence>
<reference evidence="2 3" key="1">
    <citation type="submission" date="2016-06" db="EMBL/GenBank/DDBJ databases">
        <title>Evolution of pathogenesis and genome organization in the Tremellales.</title>
        <authorList>
            <person name="Cuomo C."/>
            <person name="Litvintseva A."/>
            <person name="Heitman J."/>
            <person name="Chen Y."/>
            <person name="Sun S."/>
            <person name="Springer D."/>
            <person name="Dromer F."/>
            <person name="Young S."/>
            <person name="Zeng Q."/>
            <person name="Chapman S."/>
            <person name="Gujja S."/>
            <person name="Saif S."/>
            <person name="Birren B."/>
        </authorList>
    </citation>
    <scope>NUCLEOTIDE SEQUENCE [LARGE SCALE GENOMIC DNA]</scope>
    <source>
        <strain evidence="2 3">ATCC 28783</strain>
    </source>
</reference>
<feature type="compositionally biased region" description="Polar residues" evidence="1">
    <location>
        <begin position="106"/>
        <end position="115"/>
    </location>
</feature>